<dbReference type="RefSeq" id="WP_345457759.1">
    <property type="nucleotide sequence ID" value="NZ_BAABKG010000002.1"/>
</dbReference>
<feature type="transmembrane region" description="Helical" evidence="2">
    <location>
        <begin position="118"/>
        <end position="138"/>
    </location>
</feature>
<evidence type="ECO:0000256" key="2">
    <source>
        <dbReference type="SAM" id="Phobius"/>
    </source>
</evidence>
<organism evidence="4 5">
    <name type="scientific">Nocardioides marinquilinus</name>
    <dbReference type="NCBI Taxonomy" id="1210400"/>
    <lineage>
        <taxon>Bacteria</taxon>
        <taxon>Bacillati</taxon>
        <taxon>Actinomycetota</taxon>
        <taxon>Actinomycetes</taxon>
        <taxon>Propionibacteriales</taxon>
        <taxon>Nocardioidaceae</taxon>
        <taxon>Nocardioides</taxon>
    </lineage>
</organism>
<dbReference type="PANTHER" id="PTHR43318:SF1">
    <property type="entry name" value="POLYSACCHARIDE BIOSYNTHESIS PROTEIN EPSC-RELATED"/>
    <property type="match status" value="1"/>
</dbReference>
<dbReference type="Pfam" id="PF13727">
    <property type="entry name" value="CoA_binding_3"/>
    <property type="match status" value="1"/>
</dbReference>
<protein>
    <submittedName>
        <fullName evidence="4">Nucleoside-diphosphate sugar epimerase/dehydratase</fullName>
    </submittedName>
</protein>
<keyword evidence="2" id="KW-0472">Membrane</keyword>
<evidence type="ECO:0000313" key="4">
    <source>
        <dbReference type="EMBL" id="GAA5147533.1"/>
    </source>
</evidence>
<dbReference type="PANTHER" id="PTHR43318">
    <property type="entry name" value="UDP-N-ACETYLGLUCOSAMINE 4,6-DEHYDRATASE"/>
    <property type="match status" value="1"/>
</dbReference>
<dbReference type="EMBL" id="BAABKG010000002">
    <property type="protein sequence ID" value="GAA5147533.1"/>
    <property type="molecule type" value="Genomic_DNA"/>
</dbReference>
<dbReference type="CDD" id="cd05237">
    <property type="entry name" value="UDP_invert_4-6DH_SDR_e"/>
    <property type="match status" value="1"/>
</dbReference>
<name>A0ABP9PJ88_9ACTN</name>
<dbReference type="Pfam" id="PF02719">
    <property type="entry name" value="Polysacc_synt_2"/>
    <property type="match status" value="1"/>
</dbReference>
<dbReference type="InterPro" id="IPR051203">
    <property type="entry name" value="Polysaccharide_Synthase-Rel"/>
</dbReference>
<evidence type="ECO:0000313" key="5">
    <source>
        <dbReference type="Proteomes" id="UP001500221"/>
    </source>
</evidence>
<gene>
    <name evidence="4" type="ORF">GCM10023340_20090</name>
</gene>
<evidence type="ECO:0000256" key="1">
    <source>
        <dbReference type="ARBA" id="ARBA00007430"/>
    </source>
</evidence>
<keyword evidence="5" id="KW-1185">Reference proteome</keyword>
<keyword evidence="2" id="KW-1133">Transmembrane helix</keyword>
<proteinExistence type="inferred from homology"/>
<dbReference type="Gene3D" id="3.40.50.720">
    <property type="entry name" value="NAD(P)-binding Rossmann-like Domain"/>
    <property type="match status" value="2"/>
</dbReference>
<evidence type="ECO:0000259" key="3">
    <source>
        <dbReference type="Pfam" id="PF02719"/>
    </source>
</evidence>
<feature type="transmembrane region" description="Helical" evidence="2">
    <location>
        <begin position="25"/>
        <end position="48"/>
    </location>
</feature>
<dbReference type="InterPro" id="IPR036291">
    <property type="entry name" value="NAD(P)-bd_dom_sf"/>
</dbReference>
<reference evidence="5" key="1">
    <citation type="journal article" date="2019" name="Int. J. Syst. Evol. Microbiol.">
        <title>The Global Catalogue of Microorganisms (GCM) 10K type strain sequencing project: providing services to taxonomists for standard genome sequencing and annotation.</title>
        <authorList>
            <consortium name="The Broad Institute Genomics Platform"/>
            <consortium name="The Broad Institute Genome Sequencing Center for Infectious Disease"/>
            <person name="Wu L."/>
            <person name="Ma J."/>
        </authorList>
    </citation>
    <scope>NUCLEOTIDE SEQUENCE [LARGE SCALE GENOMIC DNA]</scope>
    <source>
        <strain evidence="5">JCM 18459</strain>
    </source>
</reference>
<feature type="domain" description="Polysaccharide biosynthesis protein CapD-like" evidence="3">
    <location>
        <begin position="300"/>
        <end position="577"/>
    </location>
</feature>
<dbReference type="InterPro" id="IPR003869">
    <property type="entry name" value="Polysac_CapD-like"/>
</dbReference>
<accession>A0ABP9PJ88</accession>
<comment type="caution">
    <text evidence="4">The sequence shown here is derived from an EMBL/GenBank/DDBJ whole genome shotgun (WGS) entry which is preliminary data.</text>
</comment>
<keyword evidence="2" id="KW-0812">Transmembrane</keyword>
<dbReference type="SUPFAM" id="SSF51735">
    <property type="entry name" value="NAD(P)-binding Rossmann-fold domains"/>
    <property type="match status" value="2"/>
</dbReference>
<feature type="transmembrane region" description="Helical" evidence="2">
    <location>
        <begin position="60"/>
        <end position="81"/>
    </location>
</feature>
<comment type="similarity">
    <text evidence="1">Belongs to the polysaccharide synthase family.</text>
</comment>
<sequence>MALDTGLMRTVGTSRLPVVLRRYRLPLLLAVDSAALVLAYVGFALLRYLGTPSAVPWAELVELAVVAVVVTAGLGATGKLYQGRSAIASVDETIQLAFAVGAGTVVAQLVNVLGPGELVARTVPFGAGFAALALMVVARAHWRRVVHLARYVDDGDRTPVLVLGGGDAGRELIRSMRTSPDSPYTPVALLDDDPWKRHLRVEGVSVRGTLADLEDAVAVHQVSTVVVAIASATSELLAELAERAERLGVDLKVLPGVAELFGTRISIRDIRDINTEDLLGRGLVDTDLASIAGFLHGKRVLVTGAGGSIGAELSRQVSLWEPAELMMLDRDESALHGVQLTIHGHGLLDSDEVILCDIRDADALRRVFEERRPEVVLHAAALKHLPMLEQYPGEAIKTNVLGTVNVLEAARAVGVERFVNISTDKAADPTSVLGLSKRVAERVTADVARDASGTYMSVRFGNVLGSRGSVLTAWAAQIARGGPVTVTHPDVTRYFMTIHEACQLVLQAGAIGRDGEVMVLDMGEPVRVDDVARQLIAQSGRDIEIVYTGLREGEKLDEVLIAHGEADRRPVHDLITHVDVPAVPRHLVAAPEARADRGEALRLLRAWCEAPSPDRTPVGV</sequence>
<feature type="transmembrane region" description="Helical" evidence="2">
    <location>
        <begin position="93"/>
        <end position="112"/>
    </location>
</feature>
<dbReference type="Proteomes" id="UP001500221">
    <property type="component" value="Unassembled WGS sequence"/>
</dbReference>